<feature type="compositionally biased region" description="Low complexity" evidence="1">
    <location>
        <begin position="25"/>
        <end position="40"/>
    </location>
</feature>
<accession>A0A3S5CNY3</accession>
<organism evidence="2 3">
    <name type="scientific">Protopolystoma xenopodis</name>
    <dbReference type="NCBI Taxonomy" id="117903"/>
    <lineage>
        <taxon>Eukaryota</taxon>
        <taxon>Metazoa</taxon>
        <taxon>Spiralia</taxon>
        <taxon>Lophotrochozoa</taxon>
        <taxon>Platyhelminthes</taxon>
        <taxon>Monogenea</taxon>
        <taxon>Polyopisthocotylea</taxon>
        <taxon>Polystomatidea</taxon>
        <taxon>Polystomatidae</taxon>
        <taxon>Protopolystoma</taxon>
    </lineage>
</organism>
<evidence type="ECO:0000313" key="2">
    <source>
        <dbReference type="EMBL" id="VEL36366.1"/>
    </source>
</evidence>
<evidence type="ECO:0000313" key="3">
    <source>
        <dbReference type="Proteomes" id="UP000784294"/>
    </source>
</evidence>
<keyword evidence="3" id="KW-1185">Reference proteome</keyword>
<dbReference type="AlphaFoldDB" id="A0A3S5CNY3"/>
<feature type="compositionally biased region" description="Basic residues" evidence="1">
    <location>
        <begin position="90"/>
        <end position="108"/>
    </location>
</feature>
<feature type="region of interest" description="Disordered" evidence="1">
    <location>
        <begin position="25"/>
        <end position="115"/>
    </location>
</feature>
<dbReference type="Proteomes" id="UP000784294">
    <property type="component" value="Unassembled WGS sequence"/>
</dbReference>
<evidence type="ECO:0000256" key="1">
    <source>
        <dbReference type="SAM" id="MobiDB-lite"/>
    </source>
</evidence>
<gene>
    <name evidence="2" type="ORF">PXEA_LOCUS29806</name>
</gene>
<sequence>MAGGVRCFSMACNGVEVVQTATATDDTGVGSSSTSSVKGDNFLAGGPLESIPVPAGPPSRGRRRTRHTGGQVAPVPVVNASISDIGQLQQHHHHKHHGHSRHHPRRGHQPGPHTQLTRHQLLDQPLPAGVVSLNLPPAASEVKSDEMAGSLVPYLDSLFRGRPIPVYGVFALNTNNEPSFLIHDLHYGRD</sequence>
<name>A0A3S5CNY3_9PLAT</name>
<dbReference type="EMBL" id="CAAALY010252062">
    <property type="protein sequence ID" value="VEL36366.1"/>
    <property type="molecule type" value="Genomic_DNA"/>
</dbReference>
<protein>
    <submittedName>
        <fullName evidence="2">Uncharacterized protein</fullName>
    </submittedName>
</protein>
<comment type="caution">
    <text evidence="2">The sequence shown here is derived from an EMBL/GenBank/DDBJ whole genome shotgun (WGS) entry which is preliminary data.</text>
</comment>
<reference evidence="2" key="1">
    <citation type="submission" date="2018-11" db="EMBL/GenBank/DDBJ databases">
        <authorList>
            <consortium name="Pathogen Informatics"/>
        </authorList>
    </citation>
    <scope>NUCLEOTIDE SEQUENCE</scope>
</reference>
<proteinExistence type="predicted"/>